<evidence type="ECO:0000256" key="1">
    <source>
        <dbReference type="ARBA" id="ARBA00022741"/>
    </source>
</evidence>
<gene>
    <name evidence="4" type="ORF">GH714_014940</name>
</gene>
<feature type="domain" description="Protein kinase" evidence="3">
    <location>
        <begin position="1"/>
        <end position="161"/>
    </location>
</feature>
<accession>A0A6A6M0M5</accession>
<dbReference type="InterPro" id="IPR050528">
    <property type="entry name" value="L-type_Lectin-RKs"/>
</dbReference>
<dbReference type="InterPro" id="IPR013320">
    <property type="entry name" value="ConA-like_dom_sf"/>
</dbReference>
<evidence type="ECO:0000313" key="4">
    <source>
        <dbReference type="EMBL" id="KAF2306175.1"/>
    </source>
</evidence>
<comment type="caution">
    <text evidence="4">The sequence shown here is derived from an EMBL/GenBank/DDBJ whole genome shotgun (WGS) entry which is preliminary data.</text>
</comment>
<dbReference type="Proteomes" id="UP000467840">
    <property type="component" value="Chromosome 9"/>
</dbReference>
<dbReference type="GO" id="GO:0004672">
    <property type="term" value="F:protein kinase activity"/>
    <property type="evidence" value="ECO:0007669"/>
    <property type="project" value="InterPro"/>
</dbReference>
<dbReference type="PANTHER" id="PTHR27007">
    <property type="match status" value="1"/>
</dbReference>
<proteinExistence type="predicted"/>
<dbReference type="SUPFAM" id="SSF56112">
    <property type="entry name" value="Protein kinase-like (PK-like)"/>
    <property type="match status" value="1"/>
</dbReference>
<dbReference type="InterPro" id="IPR000719">
    <property type="entry name" value="Prot_kinase_dom"/>
</dbReference>
<evidence type="ECO:0000256" key="2">
    <source>
        <dbReference type="ARBA" id="ARBA00022840"/>
    </source>
</evidence>
<reference evidence="4 5" key="1">
    <citation type="journal article" date="2020" name="Mol. Plant">
        <title>The Chromosome-Based Rubber Tree Genome Provides New Insights into Spurge Genome Evolution and Rubber Biosynthesis.</title>
        <authorList>
            <person name="Liu J."/>
            <person name="Shi C."/>
            <person name="Shi C.C."/>
            <person name="Li W."/>
            <person name="Zhang Q.J."/>
            <person name="Zhang Y."/>
            <person name="Li K."/>
            <person name="Lu H.F."/>
            <person name="Shi C."/>
            <person name="Zhu S.T."/>
            <person name="Xiao Z.Y."/>
            <person name="Nan H."/>
            <person name="Yue Y."/>
            <person name="Zhu X.G."/>
            <person name="Wu Y."/>
            <person name="Hong X.N."/>
            <person name="Fan G.Y."/>
            <person name="Tong Y."/>
            <person name="Zhang D."/>
            <person name="Mao C.L."/>
            <person name="Liu Y.L."/>
            <person name="Hao S.J."/>
            <person name="Liu W.Q."/>
            <person name="Lv M.Q."/>
            <person name="Zhang H.B."/>
            <person name="Liu Y."/>
            <person name="Hu-Tang G.R."/>
            <person name="Wang J.P."/>
            <person name="Wang J.H."/>
            <person name="Sun Y.H."/>
            <person name="Ni S.B."/>
            <person name="Chen W.B."/>
            <person name="Zhang X.C."/>
            <person name="Jiao Y.N."/>
            <person name="Eichler E.E."/>
            <person name="Li G.H."/>
            <person name="Liu X."/>
            <person name="Gao L.Z."/>
        </authorList>
    </citation>
    <scope>NUCLEOTIDE SEQUENCE [LARGE SCALE GENOMIC DNA]</scope>
    <source>
        <strain evidence="5">cv. GT1</strain>
        <tissue evidence="4">Leaf</tissue>
    </source>
</reference>
<name>A0A6A6M0M5_HEVBR</name>
<dbReference type="GO" id="GO:0016020">
    <property type="term" value="C:membrane"/>
    <property type="evidence" value="ECO:0007669"/>
    <property type="project" value="UniProtKB-SubCell"/>
</dbReference>
<keyword evidence="2" id="KW-0067">ATP-binding</keyword>
<evidence type="ECO:0000259" key="3">
    <source>
        <dbReference type="PROSITE" id="PS50011"/>
    </source>
</evidence>
<dbReference type="PROSITE" id="PS50011">
    <property type="entry name" value="PROTEIN_KINASE_DOM"/>
    <property type="match status" value="1"/>
</dbReference>
<protein>
    <recommendedName>
        <fullName evidence="3">Protein kinase domain-containing protein</fullName>
    </recommendedName>
</protein>
<dbReference type="AlphaFoldDB" id="A0A6A6M0M5"/>
<keyword evidence="5" id="KW-1185">Reference proteome</keyword>
<dbReference type="InterPro" id="IPR011009">
    <property type="entry name" value="Kinase-like_dom_sf"/>
</dbReference>
<dbReference type="GO" id="GO:0005524">
    <property type="term" value="F:ATP binding"/>
    <property type="evidence" value="ECO:0007669"/>
    <property type="project" value="UniProtKB-KW"/>
</dbReference>
<dbReference type="Pfam" id="PF00069">
    <property type="entry name" value="Pkinase"/>
    <property type="match status" value="1"/>
</dbReference>
<sequence length="161" mass="17388">MSFLIAPSKESPRASLGQFFGRLNHTSNVISSNHIVAIKLDTFQDQEFNDINDNHASIDINSLVSVKLASADMASTLAYLHEESEIVTSHRDIKASNVLLDGELNGKFGDFGLAKCSKHAHDAHIVGTLDYNASELAKSGKATTGTDVYAFGVFCLEVACR</sequence>
<dbReference type="Gene3D" id="1.10.510.10">
    <property type="entry name" value="Transferase(Phosphotransferase) domain 1"/>
    <property type="match status" value="1"/>
</dbReference>
<evidence type="ECO:0000313" key="5">
    <source>
        <dbReference type="Proteomes" id="UP000467840"/>
    </source>
</evidence>
<organism evidence="4 5">
    <name type="scientific">Hevea brasiliensis</name>
    <name type="common">Para rubber tree</name>
    <name type="synonym">Siphonia brasiliensis</name>
    <dbReference type="NCBI Taxonomy" id="3981"/>
    <lineage>
        <taxon>Eukaryota</taxon>
        <taxon>Viridiplantae</taxon>
        <taxon>Streptophyta</taxon>
        <taxon>Embryophyta</taxon>
        <taxon>Tracheophyta</taxon>
        <taxon>Spermatophyta</taxon>
        <taxon>Magnoliopsida</taxon>
        <taxon>eudicotyledons</taxon>
        <taxon>Gunneridae</taxon>
        <taxon>Pentapetalae</taxon>
        <taxon>rosids</taxon>
        <taxon>fabids</taxon>
        <taxon>Malpighiales</taxon>
        <taxon>Euphorbiaceae</taxon>
        <taxon>Crotonoideae</taxon>
        <taxon>Micrandreae</taxon>
        <taxon>Hevea</taxon>
    </lineage>
</organism>
<dbReference type="SUPFAM" id="SSF49899">
    <property type="entry name" value="Concanavalin A-like lectins/glucanases"/>
    <property type="match status" value="1"/>
</dbReference>
<dbReference type="GO" id="GO:0030246">
    <property type="term" value="F:carbohydrate binding"/>
    <property type="evidence" value="ECO:0007669"/>
    <property type="project" value="UniProtKB-KW"/>
</dbReference>
<dbReference type="EMBL" id="JAAGAX010000008">
    <property type="protein sequence ID" value="KAF2306175.1"/>
    <property type="molecule type" value="Genomic_DNA"/>
</dbReference>
<keyword evidence="1" id="KW-0547">Nucleotide-binding</keyword>